<evidence type="ECO:0000313" key="3">
    <source>
        <dbReference type="Proteomes" id="UP000580718"/>
    </source>
</evidence>
<feature type="transmembrane region" description="Helical" evidence="1">
    <location>
        <begin position="83"/>
        <end position="102"/>
    </location>
</feature>
<gene>
    <name evidence="2" type="ORF">FHX36_001213</name>
</gene>
<feature type="transmembrane region" description="Helical" evidence="1">
    <location>
        <begin position="141"/>
        <end position="161"/>
    </location>
</feature>
<evidence type="ECO:0000256" key="1">
    <source>
        <dbReference type="SAM" id="Phobius"/>
    </source>
</evidence>
<accession>A0A839XWS4</accession>
<proteinExistence type="predicted"/>
<dbReference type="AlphaFoldDB" id="A0A839XWS4"/>
<dbReference type="RefSeq" id="WP_183513593.1">
    <property type="nucleotide sequence ID" value="NZ_JACIBU010000001.1"/>
</dbReference>
<keyword evidence="1" id="KW-0812">Transmembrane</keyword>
<dbReference type="EMBL" id="JACIBU010000001">
    <property type="protein sequence ID" value="MBB3675478.1"/>
    <property type="molecule type" value="Genomic_DNA"/>
</dbReference>
<feature type="transmembrane region" description="Helical" evidence="1">
    <location>
        <begin position="50"/>
        <end position="71"/>
    </location>
</feature>
<dbReference type="Proteomes" id="UP000580718">
    <property type="component" value="Unassembled WGS sequence"/>
</dbReference>
<evidence type="ECO:0000313" key="2">
    <source>
        <dbReference type="EMBL" id="MBB3675478.1"/>
    </source>
</evidence>
<keyword evidence="1" id="KW-0472">Membrane</keyword>
<reference evidence="2 3" key="1">
    <citation type="submission" date="2020-08" db="EMBL/GenBank/DDBJ databases">
        <title>Sequencing the genomes of 1000 actinobacteria strains.</title>
        <authorList>
            <person name="Klenk H.-P."/>
        </authorList>
    </citation>
    <scope>NUCLEOTIDE SEQUENCE [LARGE SCALE GENOMIC DNA]</scope>
    <source>
        <strain evidence="2 3">DSM 16678</strain>
    </source>
</reference>
<organism evidence="2 3">
    <name type="scientific">Modestobacter versicolor</name>
    <dbReference type="NCBI Taxonomy" id="429133"/>
    <lineage>
        <taxon>Bacteria</taxon>
        <taxon>Bacillati</taxon>
        <taxon>Actinomycetota</taxon>
        <taxon>Actinomycetes</taxon>
        <taxon>Geodermatophilales</taxon>
        <taxon>Geodermatophilaceae</taxon>
        <taxon>Modestobacter</taxon>
    </lineage>
</organism>
<comment type="caution">
    <text evidence="2">The sequence shown here is derived from an EMBL/GenBank/DDBJ whole genome shotgun (WGS) entry which is preliminary data.</text>
</comment>
<keyword evidence="1" id="KW-1133">Transmembrane helix</keyword>
<name>A0A839XWS4_9ACTN</name>
<protein>
    <submittedName>
        <fullName evidence="2">Drug/metabolite transporter (DMT)-like permease</fullName>
    </submittedName>
</protein>
<sequence length="171" mass="17052">MRRAAPWLLAVGAALLVLGVVLVVRGGDAGGGLEFLSPEQFDQLRGARRRAAAGRLLLVAGAALLGALAGRLLTGGARHATRVACLVGVAAAGLVVAGLLLLRAADGTRVTAHGGSYEPLGCPGWPACEQVGDPARGDGRWPGAASALAGGLVVGAVAGRWPAGDRRSDQQ</sequence>